<dbReference type="RefSeq" id="WP_042235791.1">
    <property type="nucleotide sequence ID" value="NZ_CP026520.1"/>
</dbReference>
<dbReference type="InterPro" id="IPR029052">
    <property type="entry name" value="Metallo-depent_PP-like"/>
</dbReference>
<keyword evidence="7" id="KW-1185">Reference proteome</keyword>
<sequence length="355" mass="39132">MKHFQRAAAVLLACCTAVCLLPLGRQTIPAAEALLAAAPPQDSGQQTGAEAGADGGRTASPEETNRALLTFSVLSDIHIEAHDKLSQDLLRKALLDHAALAPDSGMMVLNGDLTDGNPGDYNALAAVLNAMPHPPLHATMGNHEYYRMWRTPFGSVDTSRLNPFWSTREAVGLFTRCFGYEKPYHAAEMAGYTFIFLSGEGYRDVVKDAREDAYLSAEQMNWLGGRLSEASRTHPGRPVFVFLHQPLVHTLKGSGQERGVTDYKAFRRVLADYPQAVLFSGHSHLDWSLGGQAVRTDFLSVGSSSVRRVLNFDQKPVNPAKSESLLVQVYPDKLVIRVREHYSRSWIGTYVHELR</sequence>
<reference evidence="5 6" key="1">
    <citation type="submission" date="2018-01" db="EMBL/GenBank/DDBJ databases">
        <title>The whole genome sequencing and assembly of Paenibacillus chitinolyticus KCCM 41400 strain.</title>
        <authorList>
            <person name="Kim J.-Y."/>
            <person name="Park M.-K."/>
            <person name="Lee Y.-J."/>
            <person name="Yi H."/>
            <person name="Bahn Y.-S."/>
            <person name="Kim J.F."/>
            <person name="Lee D.-W."/>
        </authorList>
    </citation>
    <scope>NUCLEOTIDE SEQUENCE [LARGE SCALE GENOMIC DNA]</scope>
    <source>
        <strain evidence="5 6">KCCM 41400</strain>
    </source>
</reference>
<dbReference type="Proteomes" id="UP000288943">
    <property type="component" value="Chromosome"/>
</dbReference>
<dbReference type="Proteomes" id="UP001527202">
    <property type="component" value="Unassembled WGS sequence"/>
</dbReference>
<feature type="chain" id="PRO_5019396295" evidence="2">
    <location>
        <begin position="31"/>
        <end position="355"/>
    </location>
</feature>
<evidence type="ECO:0000256" key="2">
    <source>
        <dbReference type="SAM" id="SignalP"/>
    </source>
</evidence>
<evidence type="ECO:0000256" key="1">
    <source>
        <dbReference type="SAM" id="MobiDB-lite"/>
    </source>
</evidence>
<dbReference type="SUPFAM" id="SSF56300">
    <property type="entry name" value="Metallo-dependent phosphatases"/>
    <property type="match status" value="1"/>
</dbReference>
<dbReference type="OrthoDB" id="1645838at2"/>
<evidence type="ECO:0000313" key="5">
    <source>
        <dbReference type="EMBL" id="QAV21259.1"/>
    </source>
</evidence>
<gene>
    <name evidence="4" type="ORF">M5X16_10585</name>
    <name evidence="5" type="ORF">PC41400_27775</name>
</gene>
<name>A0A410X3S1_9BACL</name>
<dbReference type="GeneID" id="95378592"/>
<organism evidence="5 6">
    <name type="scientific">Paenibacillus chitinolyticus</name>
    <dbReference type="NCBI Taxonomy" id="79263"/>
    <lineage>
        <taxon>Bacteria</taxon>
        <taxon>Bacillati</taxon>
        <taxon>Bacillota</taxon>
        <taxon>Bacilli</taxon>
        <taxon>Bacillales</taxon>
        <taxon>Paenibacillaceae</taxon>
        <taxon>Paenibacillus</taxon>
    </lineage>
</organism>
<evidence type="ECO:0000313" key="4">
    <source>
        <dbReference type="EMBL" id="MCY9596220.1"/>
    </source>
</evidence>
<evidence type="ECO:0000313" key="6">
    <source>
        <dbReference type="Proteomes" id="UP000288943"/>
    </source>
</evidence>
<protein>
    <submittedName>
        <fullName evidence="4">Metallophosphoesterase</fullName>
    </submittedName>
    <submittedName>
        <fullName evidence="5">Serine/threonine protein phosphatase</fullName>
    </submittedName>
</protein>
<evidence type="ECO:0000259" key="3">
    <source>
        <dbReference type="Pfam" id="PF00149"/>
    </source>
</evidence>
<proteinExistence type="predicted"/>
<reference evidence="4 7" key="2">
    <citation type="submission" date="2022-05" db="EMBL/GenBank/DDBJ databases">
        <title>Genome Sequencing of Bee-Associated Microbes.</title>
        <authorList>
            <person name="Dunlap C."/>
        </authorList>
    </citation>
    <scope>NUCLEOTIDE SEQUENCE [LARGE SCALE GENOMIC DNA]</scope>
    <source>
        <strain evidence="4 7">NRRL B-23120</strain>
    </source>
</reference>
<dbReference type="KEGG" id="pchi:PC41400_27775"/>
<dbReference type="PANTHER" id="PTHR43143:SF1">
    <property type="entry name" value="SERINE_THREONINE-PROTEIN PHOSPHATASE CPPED1"/>
    <property type="match status" value="1"/>
</dbReference>
<dbReference type="PANTHER" id="PTHR43143">
    <property type="entry name" value="METALLOPHOSPHOESTERASE, CALCINEURIN SUPERFAMILY"/>
    <property type="match status" value="1"/>
</dbReference>
<dbReference type="AlphaFoldDB" id="A0A410X3S1"/>
<dbReference type="Gene3D" id="3.60.21.10">
    <property type="match status" value="1"/>
</dbReference>
<dbReference type="Pfam" id="PF00149">
    <property type="entry name" value="Metallophos"/>
    <property type="match status" value="1"/>
</dbReference>
<dbReference type="InterPro" id="IPR051918">
    <property type="entry name" value="STPP_CPPED1"/>
</dbReference>
<keyword evidence="2" id="KW-0732">Signal</keyword>
<feature type="region of interest" description="Disordered" evidence="1">
    <location>
        <begin position="39"/>
        <end position="61"/>
    </location>
</feature>
<dbReference type="EMBL" id="JAMDMJ010000012">
    <property type="protein sequence ID" value="MCY9596220.1"/>
    <property type="molecule type" value="Genomic_DNA"/>
</dbReference>
<dbReference type="GO" id="GO:0016787">
    <property type="term" value="F:hydrolase activity"/>
    <property type="evidence" value="ECO:0007669"/>
    <property type="project" value="InterPro"/>
</dbReference>
<dbReference type="InterPro" id="IPR004843">
    <property type="entry name" value="Calcineurin-like_PHP"/>
</dbReference>
<dbReference type="EMBL" id="CP026520">
    <property type="protein sequence ID" value="QAV21259.1"/>
    <property type="molecule type" value="Genomic_DNA"/>
</dbReference>
<feature type="signal peptide" evidence="2">
    <location>
        <begin position="1"/>
        <end position="30"/>
    </location>
</feature>
<evidence type="ECO:0000313" key="7">
    <source>
        <dbReference type="Proteomes" id="UP001527202"/>
    </source>
</evidence>
<accession>A0A410X3S1</accession>
<feature type="domain" description="Calcineurin-like phosphoesterase" evidence="3">
    <location>
        <begin position="71"/>
        <end position="284"/>
    </location>
</feature>